<dbReference type="SUPFAM" id="SSF51971">
    <property type="entry name" value="Nucleotide-binding domain"/>
    <property type="match status" value="1"/>
</dbReference>
<dbReference type="EMBL" id="KI517609">
    <property type="protein sequence ID" value="ESQ37034.1"/>
    <property type="molecule type" value="Genomic_DNA"/>
</dbReference>
<reference evidence="2 3" key="1">
    <citation type="journal article" date="2013" name="Front. Plant Sci.">
        <title>The Reference Genome of the Halophytic Plant Eutrema salsugineum.</title>
        <authorList>
            <person name="Yang R."/>
            <person name="Jarvis D.E."/>
            <person name="Chen H."/>
            <person name="Beilstein M.A."/>
            <person name="Grimwood J."/>
            <person name="Jenkins J."/>
            <person name="Shu S."/>
            <person name="Prochnik S."/>
            <person name="Xin M."/>
            <person name="Ma C."/>
            <person name="Schmutz J."/>
            <person name="Wing R.A."/>
            <person name="Mitchell-Olds T."/>
            <person name="Schumaker K.S."/>
            <person name="Wang X."/>
        </authorList>
    </citation>
    <scope>NUCLEOTIDE SEQUENCE [LARGE SCALE GENOMIC DNA]</scope>
</reference>
<evidence type="ECO:0000256" key="1">
    <source>
        <dbReference type="SAM" id="Phobius"/>
    </source>
</evidence>
<protein>
    <recommendedName>
        <fullName evidence="4">FAD-binding domain-containing protein</fullName>
    </recommendedName>
</protein>
<dbReference type="eggNOG" id="KOG2614">
    <property type="taxonomic scope" value="Eukaryota"/>
</dbReference>
<evidence type="ECO:0008006" key="4">
    <source>
        <dbReference type="Google" id="ProtNLM"/>
    </source>
</evidence>
<keyword evidence="1" id="KW-0812">Transmembrane</keyword>
<keyword evidence="1" id="KW-1133">Transmembrane helix</keyword>
<dbReference type="KEGG" id="eus:EUTSA_v10002747mg"/>
<keyword evidence="3" id="KW-1185">Reference proteome</keyword>
<gene>
    <name evidence="2" type="ORF">EUTSA_v10002747mg</name>
</gene>
<feature type="transmembrane region" description="Helical" evidence="1">
    <location>
        <begin position="55"/>
        <end position="73"/>
    </location>
</feature>
<sequence length="83" mass="9285">MNKRKQIVEHEAHRFYGVPREDTWPTSRRALVGAKAGTALVEEEKREIVKEKKKLRVLVAGGGIRGLVFALAAKKKGIRCFGV</sequence>
<organism evidence="2 3">
    <name type="scientific">Eutrema salsugineum</name>
    <name type="common">Saltwater cress</name>
    <name type="synonym">Sisymbrium salsugineum</name>
    <dbReference type="NCBI Taxonomy" id="72664"/>
    <lineage>
        <taxon>Eukaryota</taxon>
        <taxon>Viridiplantae</taxon>
        <taxon>Streptophyta</taxon>
        <taxon>Embryophyta</taxon>
        <taxon>Tracheophyta</taxon>
        <taxon>Spermatophyta</taxon>
        <taxon>Magnoliopsida</taxon>
        <taxon>eudicotyledons</taxon>
        <taxon>Gunneridae</taxon>
        <taxon>Pentapetalae</taxon>
        <taxon>rosids</taxon>
        <taxon>malvids</taxon>
        <taxon>Brassicales</taxon>
        <taxon>Brassicaceae</taxon>
        <taxon>Eutremeae</taxon>
        <taxon>Eutrema</taxon>
    </lineage>
</organism>
<dbReference type="Gramene" id="ESQ37034">
    <property type="protein sequence ID" value="ESQ37034"/>
    <property type="gene ID" value="EUTSA_v10002747mg"/>
</dbReference>
<proteinExistence type="predicted"/>
<dbReference type="STRING" id="72664.V4L0B6"/>
<dbReference type="AlphaFoldDB" id="V4L0B6"/>
<name>V4L0B6_EUTSA</name>
<accession>V4L0B6</accession>
<dbReference type="Proteomes" id="UP000030689">
    <property type="component" value="Unassembled WGS sequence"/>
</dbReference>
<evidence type="ECO:0000313" key="3">
    <source>
        <dbReference type="Proteomes" id="UP000030689"/>
    </source>
</evidence>
<evidence type="ECO:0000313" key="2">
    <source>
        <dbReference type="EMBL" id="ESQ37034.1"/>
    </source>
</evidence>
<keyword evidence="1" id="KW-0472">Membrane</keyword>